<name>A0ABP1FTW4_9CHLO</name>
<organism evidence="3 4">
    <name type="scientific">Coccomyxa viridis</name>
    <dbReference type="NCBI Taxonomy" id="1274662"/>
    <lineage>
        <taxon>Eukaryota</taxon>
        <taxon>Viridiplantae</taxon>
        <taxon>Chlorophyta</taxon>
        <taxon>core chlorophytes</taxon>
        <taxon>Trebouxiophyceae</taxon>
        <taxon>Trebouxiophyceae incertae sedis</taxon>
        <taxon>Coccomyxaceae</taxon>
        <taxon>Coccomyxa</taxon>
    </lineage>
</organism>
<keyword evidence="2" id="KW-0812">Transmembrane</keyword>
<feature type="region of interest" description="Disordered" evidence="1">
    <location>
        <begin position="1"/>
        <end position="22"/>
    </location>
</feature>
<evidence type="ECO:0000256" key="1">
    <source>
        <dbReference type="SAM" id="MobiDB-lite"/>
    </source>
</evidence>
<comment type="caution">
    <text evidence="3">The sequence shown here is derived from an EMBL/GenBank/DDBJ whole genome shotgun (WGS) entry which is preliminary data.</text>
</comment>
<keyword evidence="2" id="KW-1133">Transmembrane helix</keyword>
<evidence type="ECO:0000256" key="2">
    <source>
        <dbReference type="SAM" id="Phobius"/>
    </source>
</evidence>
<keyword evidence="2" id="KW-0472">Membrane</keyword>
<feature type="compositionally biased region" description="Polar residues" evidence="1">
    <location>
        <begin position="13"/>
        <end position="22"/>
    </location>
</feature>
<proteinExistence type="predicted"/>
<dbReference type="SUPFAM" id="SSF52266">
    <property type="entry name" value="SGNH hydrolase"/>
    <property type="match status" value="1"/>
</dbReference>
<accession>A0ABP1FTW4</accession>
<feature type="region of interest" description="Disordered" evidence="1">
    <location>
        <begin position="414"/>
        <end position="438"/>
    </location>
</feature>
<gene>
    <name evidence="3" type="primary">g5864</name>
    <name evidence="3" type="ORF">VP750_LOCUS5019</name>
</gene>
<feature type="transmembrane region" description="Helical" evidence="2">
    <location>
        <begin position="56"/>
        <end position="77"/>
    </location>
</feature>
<dbReference type="Proteomes" id="UP001497392">
    <property type="component" value="Unassembled WGS sequence"/>
</dbReference>
<keyword evidence="4" id="KW-1185">Reference proteome</keyword>
<evidence type="ECO:0000313" key="4">
    <source>
        <dbReference type="Proteomes" id="UP001497392"/>
    </source>
</evidence>
<protein>
    <submittedName>
        <fullName evidence="3">G5864 protein</fullName>
    </submittedName>
</protein>
<feature type="compositionally biased region" description="Basic and acidic residues" evidence="1">
    <location>
        <begin position="422"/>
        <end position="438"/>
    </location>
</feature>
<sequence>MEKSPLRPADSNAAHSAPNTPSLWEAKRAKGERDNLTGFCCTSLPGSGTKAVQKPFVICVMLCVLGYLCIAWLGGGWSRLWSTAPKNLLGQATCSYGELPGYWAHKANSTVGTWTLLNDECQLQDLVTPLMAESKLRKESSEDVGILILGDSADRNLAFDACLAAAREVQPFNINVTDGPKTCNRGEDWGTYKDVVNCNTCRLPGLRLTKESVWGFFEGRTPEDRLGLPLERSQMGLEVFKEEHGRYPDLVVLHSNYWDVAQIVLFRGDDGKEHAYGPLMKAWLANAEKVGKFLQAKSAELGMGVAYRTVQYPQMEDCASSGRAKDLQIGERYHVTYLNAAGRELARRFGMYLVDIELMFAKFWTTADYLSDNHHLNQEANLQVLNIYLNLVRNRGASRQRLVGPALSVSPGKSRKALMLEQRSKGSRAEARDDQPGT</sequence>
<reference evidence="3 4" key="1">
    <citation type="submission" date="2024-06" db="EMBL/GenBank/DDBJ databases">
        <authorList>
            <person name="Kraege A."/>
            <person name="Thomma B."/>
        </authorList>
    </citation>
    <scope>NUCLEOTIDE SEQUENCE [LARGE SCALE GENOMIC DNA]</scope>
</reference>
<dbReference type="EMBL" id="CAXHTA020000008">
    <property type="protein sequence ID" value="CAL5223360.1"/>
    <property type="molecule type" value="Genomic_DNA"/>
</dbReference>
<evidence type="ECO:0000313" key="3">
    <source>
        <dbReference type="EMBL" id="CAL5223360.1"/>
    </source>
</evidence>